<dbReference type="NCBIfam" id="TIGR01297">
    <property type="entry name" value="CDF"/>
    <property type="match status" value="1"/>
</dbReference>
<keyword evidence="4 7" id="KW-0812">Transmembrane</keyword>
<keyword evidence="6 7" id="KW-0472">Membrane</keyword>
<feature type="transmembrane region" description="Helical" evidence="7">
    <location>
        <begin position="95"/>
        <end position="115"/>
    </location>
</feature>
<name>A0A1H1KSM5_9ACTN</name>
<accession>A0A1H1KSM5</accession>
<dbReference type="Pfam" id="PF01545">
    <property type="entry name" value="Cation_efflux"/>
    <property type="match status" value="1"/>
</dbReference>
<dbReference type="Gene3D" id="3.30.70.1350">
    <property type="entry name" value="Cation efflux protein, cytoplasmic domain"/>
    <property type="match status" value="1"/>
</dbReference>
<keyword evidence="3" id="KW-0813">Transport</keyword>
<dbReference type="Pfam" id="PF16916">
    <property type="entry name" value="ZT_dimer"/>
    <property type="match status" value="1"/>
</dbReference>
<dbReference type="GO" id="GO:0008324">
    <property type="term" value="F:monoatomic cation transmembrane transporter activity"/>
    <property type="evidence" value="ECO:0007669"/>
    <property type="project" value="InterPro"/>
</dbReference>
<evidence type="ECO:0000313" key="10">
    <source>
        <dbReference type="EMBL" id="SDR65304.1"/>
    </source>
</evidence>
<dbReference type="InterPro" id="IPR050291">
    <property type="entry name" value="CDF_Transporter"/>
</dbReference>
<reference evidence="11" key="1">
    <citation type="submission" date="2016-10" db="EMBL/GenBank/DDBJ databases">
        <authorList>
            <person name="Varghese N."/>
            <person name="Submissions S."/>
        </authorList>
    </citation>
    <scope>NUCLEOTIDE SEQUENCE [LARGE SCALE GENOMIC DNA]</scope>
    <source>
        <strain evidence="11">DSM 22620</strain>
    </source>
</reference>
<dbReference type="RefSeq" id="WP_090861262.1">
    <property type="nucleotide sequence ID" value="NZ_LT629759.1"/>
</dbReference>
<evidence type="ECO:0000259" key="8">
    <source>
        <dbReference type="Pfam" id="PF01545"/>
    </source>
</evidence>
<sequence length="392" mass="42375">MTEWLVHRFIHDADQTDRPDVRGAHGTLASIVCIVCNILLCTTKGLVGLAAGSVSVVADAVNNLTDASSNIVSLIGFKLASRPADKGHPYGHGRIEYMAGVVVAFIIVAVGLDLAKASIQKIAHPEPTDFSPAVVVALLLSIGVKAWMARFNHALARRIDSVTLEATSQDSKNDVLATSAVLAAGVVGKIAGIDLDGLAGLAVGAFIMWSGFELVRDTLDPLLGQAPDPQLVSHIHDTIMSYPGVLGTHDLMVHDYGPGRKFASAHVEMAAEIDPIRSHEVLDSIEHYFEDEEDLPLVLHYDPIVTFDPEDHDLRHWVSDQVKTIDGRLTVHDVRTTRQDGTLHVSLDCVRPHDLPMTDEELSARICKILHRRCADAVCHVTVDSSYVSTGV</sequence>
<dbReference type="PANTHER" id="PTHR43840:SF15">
    <property type="entry name" value="MITOCHONDRIAL METAL TRANSPORTER 1-RELATED"/>
    <property type="match status" value="1"/>
</dbReference>
<comment type="subcellular location">
    <subcellularLocation>
        <location evidence="1">Membrane</location>
        <topology evidence="1">Multi-pass membrane protein</topology>
    </subcellularLocation>
</comment>
<evidence type="ECO:0000256" key="7">
    <source>
        <dbReference type="SAM" id="Phobius"/>
    </source>
</evidence>
<dbReference type="GeneID" id="78499619"/>
<evidence type="ECO:0000256" key="4">
    <source>
        <dbReference type="ARBA" id="ARBA00022692"/>
    </source>
</evidence>
<keyword evidence="5 7" id="KW-1133">Transmembrane helix</keyword>
<feature type="domain" description="Cation efflux protein cytoplasmic" evidence="9">
    <location>
        <begin position="227"/>
        <end position="293"/>
    </location>
</feature>
<dbReference type="SUPFAM" id="SSF161111">
    <property type="entry name" value="Cation efflux protein transmembrane domain-like"/>
    <property type="match status" value="1"/>
</dbReference>
<proteinExistence type="inferred from homology"/>
<protein>
    <submittedName>
        <fullName evidence="10">Cation diffusion facilitator family transporter</fullName>
    </submittedName>
</protein>
<dbReference type="SUPFAM" id="SSF160240">
    <property type="entry name" value="Cation efflux protein cytoplasmic domain-like"/>
    <property type="match status" value="2"/>
</dbReference>
<dbReference type="InterPro" id="IPR058533">
    <property type="entry name" value="Cation_efflux_TM"/>
</dbReference>
<evidence type="ECO:0000256" key="2">
    <source>
        <dbReference type="ARBA" id="ARBA00008114"/>
    </source>
</evidence>
<dbReference type="InterPro" id="IPR002524">
    <property type="entry name" value="Cation_efflux"/>
</dbReference>
<gene>
    <name evidence="10" type="ORF">SAMN04489857_0241</name>
</gene>
<evidence type="ECO:0000256" key="5">
    <source>
        <dbReference type="ARBA" id="ARBA00022989"/>
    </source>
</evidence>
<organism evidence="10 11">
    <name type="scientific">Parafannyhessea umbonata</name>
    <dbReference type="NCBI Taxonomy" id="604330"/>
    <lineage>
        <taxon>Bacteria</taxon>
        <taxon>Bacillati</taxon>
        <taxon>Actinomycetota</taxon>
        <taxon>Coriobacteriia</taxon>
        <taxon>Coriobacteriales</taxon>
        <taxon>Atopobiaceae</taxon>
        <taxon>Parafannyhessea</taxon>
    </lineage>
</organism>
<comment type="similarity">
    <text evidence="2">Belongs to the cation diffusion facilitator (CDF) transporter (TC 2.A.4) family.</text>
</comment>
<evidence type="ECO:0000256" key="1">
    <source>
        <dbReference type="ARBA" id="ARBA00004141"/>
    </source>
</evidence>
<feature type="transmembrane region" description="Helical" evidence="7">
    <location>
        <begin position="130"/>
        <end position="148"/>
    </location>
</feature>
<dbReference type="Proteomes" id="UP000199480">
    <property type="component" value="Chromosome I"/>
</dbReference>
<evidence type="ECO:0000313" key="11">
    <source>
        <dbReference type="Proteomes" id="UP000199480"/>
    </source>
</evidence>
<dbReference type="GO" id="GO:0016020">
    <property type="term" value="C:membrane"/>
    <property type="evidence" value="ECO:0007669"/>
    <property type="project" value="UniProtKB-SubCell"/>
</dbReference>
<dbReference type="InterPro" id="IPR027469">
    <property type="entry name" value="Cation_efflux_TMD_sf"/>
</dbReference>
<dbReference type="FunFam" id="1.20.1510.10:FF:000006">
    <property type="entry name" value="Divalent cation efflux transporter"/>
    <property type="match status" value="1"/>
</dbReference>
<dbReference type="PANTHER" id="PTHR43840">
    <property type="entry name" value="MITOCHONDRIAL METAL TRANSPORTER 1-RELATED"/>
    <property type="match status" value="1"/>
</dbReference>
<dbReference type="AlphaFoldDB" id="A0A1H1KSM5"/>
<feature type="domain" description="Cation efflux protein transmembrane" evidence="8">
    <location>
        <begin position="31"/>
        <end position="223"/>
    </location>
</feature>
<dbReference type="InterPro" id="IPR027470">
    <property type="entry name" value="Cation_efflux_CTD"/>
</dbReference>
<evidence type="ECO:0000259" key="9">
    <source>
        <dbReference type="Pfam" id="PF16916"/>
    </source>
</evidence>
<dbReference type="OrthoDB" id="9806522at2"/>
<evidence type="ECO:0000256" key="3">
    <source>
        <dbReference type="ARBA" id="ARBA00022448"/>
    </source>
</evidence>
<dbReference type="InterPro" id="IPR036837">
    <property type="entry name" value="Cation_efflux_CTD_sf"/>
</dbReference>
<evidence type="ECO:0000256" key="6">
    <source>
        <dbReference type="ARBA" id="ARBA00023136"/>
    </source>
</evidence>
<dbReference type="Gene3D" id="1.20.1510.10">
    <property type="entry name" value="Cation efflux protein transmembrane domain"/>
    <property type="match status" value="1"/>
</dbReference>
<dbReference type="EMBL" id="LT629759">
    <property type="protein sequence ID" value="SDR65304.1"/>
    <property type="molecule type" value="Genomic_DNA"/>
</dbReference>